<feature type="region of interest" description="Disordered" evidence="2">
    <location>
        <begin position="1"/>
        <end position="31"/>
    </location>
</feature>
<proteinExistence type="predicted"/>
<dbReference type="EMBL" id="JADIKF010000040">
    <property type="protein sequence ID" value="MBM7131138.1"/>
    <property type="molecule type" value="Genomic_DNA"/>
</dbReference>
<keyword evidence="1" id="KW-0175">Coiled coil</keyword>
<evidence type="ECO:0000313" key="3">
    <source>
        <dbReference type="EMBL" id="MBM7131138.1"/>
    </source>
</evidence>
<protein>
    <recommendedName>
        <fullName evidence="5">BZIP domain-containing protein</fullName>
    </recommendedName>
</protein>
<dbReference type="Proteomes" id="UP001430193">
    <property type="component" value="Unassembled WGS sequence"/>
</dbReference>
<evidence type="ECO:0000256" key="2">
    <source>
        <dbReference type="SAM" id="MobiDB-lite"/>
    </source>
</evidence>
<gene>
    <name evidence="3" type="ORF">ISS99_16555</name>
</gene>
<feature type="coiled-coil region" evidence="1">
    <location>
        <begin position="53"/>
        <end position="80"/>
    </location>
</feature>
<reference evidence="3" key="1">
    <citation type="submission" date="2020-10" db="EMBL/GenBank/DDBJ databases">
        <title>Phylogeny of dyella-like bacteria.</title>
        <authorList>
            <person name="Fu J."/>
        </authorList>
    </citation>
    <scope>NUCLEOTIDE SEQUENCE</scope>
    <source>
        <strain evidence="3">DHON07</strain>
    </source>
</reference>
<comment type="caution">
    <text evidence="3">The sequence shown here is derived from an EMBL/GenBank/DDBJ whole genome shotgun (WGS) entry which is preliminary data.</text>
</comment>
<evidence type="ECO:0000256" key="1">
    <source>
        <dbReference type="SAM" id="Coils"/>
    </source>
</evidence>
<dbReference type="RefSeq" id="WP_204632740.1">
    <property type="nucleotide sequence ID" value="NZ_BSOC01000005.1"/>
</dbReference>
<organism evidence="3 4">
    <name type="scientific">Dyella mobilis</name>
    <dbReference type="NCBI Taxonomy" id="1849582"/>
    <lineage>
        <taxon>Bacteria</taxon>
        <taxon>Pseudomonadati</taxon>
        <taxon>Pseudomonadota</taxon>
        <taxon>Gammaproteobacteria</taxon>
        <taxon>Lysobacterales</taxon>
        <taxon>Rhodanobacteraceae</taxon>
        <taxon>Dyella</taxon>
    </lineage>
</organism>
<evidence type="ECO:0000313" key="4">
    <source>
        <dbReference type="Proteomes" id="UP001430193"/>
    </source>
</evidence>
<sequence length="93" mass="10530">MVDPRDPGTIAMSFPFKPRRGRPPTGRAKSAAERMRAYRKRNVMVSADVLRAVVAQCEQIQQLMDANQALRRELDTVYADIARLRVTLASDQE</sequence>
<name>A0ABS2KL52_9GAMM</name>
<evidence type="ECO:0008006" key="5">
    <source>
        <dbReference type="Google" id="ProtNLM"/>
    </source>
</evidence>
<accession>A0ABS2KL52</accession>
<keyword evidence="4" id="KW-1185">Reference proteome</keyword>